<sequence length="118" mass="12543">MPDDYFTITRAPATPGTVRLLFSGDLDMGARTDIHDALKAAVTEARVLEPAASGGAGEVPRIIIDLRGVRFIDSEAIAAILDGYVAAEDAGLDFRLAGALGIVRRVFDVIGLHHLFEP</sequence>
<dbReference type="InterPro" id="IPR036513">
    <property type="entry name" value="STAS_dom_sf"/>
</dbReference>
<keyword evidence="3" id="KW-1185">Reference proteome</keyword>
<dbReference type="Gene3D" id="3.30.750.24">
    <property type="entry name" value="STAS domain"/>
    <property type="match status" value="1"/>
</dbReference>
<dbReference type="PROSITE" id="PS50801">
    <property type="entry name" value="STAS"/>
    <property type="match status" value="1"/>
</dbReference>
<evidence type="ECO:0000313" key="3">
    <source>
        <dbReference type="Proteomes" id="UP000249341"/>
    </source>
</evidence>
<organism evidence="2 3">
    <name type="scientific">Actinoplanes lutulentus</name>
    <dbReference type="NCBI Taxonomy" id="1287878"/>
    <lineage>
        <taxon>Bacteria</taxon>
        <taxon>Bacillati</taxon>
        <taxon>Actinomycetota</taxon>
        <taxon>Actinomycetes</taxon>
        <taxon>Micromonosporales</taxon>
        <taxon>Micromonosporaceae</taxon>
        <taxon>Actinoplanes</taxon>
    </lineage>
</organism>
<comment type="caution">
    <text evidence="2">The sequence shown here is derived from an EMBL/GenBank/DDBJ whole genome shotgun (WGS) entry which is preliminary data.</text>
</comment>
<dbReference type="Pfam" id="PF01740">
    <property type="entry name" value="STAS"/>
    <property type="match status" value="1"/>
</dbReference>
<accession>A0A327ZJH5</accession>
<proteinExistence type="predicted"/>
<evidence type="ECO:0000313" key="2">
    <source>
        <dbReference type="EMBL" id="RAK43117.1"/>
    </source>
</evidence>
<dbReference type="Proteomes" id="UP000249341">
    <property type="component" value="Unassembled WGS sequence"/>
</dbReference>
<evidence type="ECO:0000259" key="1">
    <source>
        <dbReference type="PROSITE" id="PS50801"/>
    </source>
</evidence>
<dbReference type="EMBL" id="QLMJ01000001">
    <property type="protein sequence ID" value="RAK43117.1"/>
    <property type="molecule type" value="Genomic_DNA"/>
</dbReference>
<protein>
    <submittedName>
        <fullName evidence="2">Anti-anti-sigma factor</fullName>
    </submittedName>
</protein>
<dbReference type="CDD" id="cd07043">
    <property type="entry name" value="STAS_anti-anti-sigma_factors"/>
    <property type="match status" value="1"/>
</dbReference>
<name>A0A327ZJH5_9ACTN</name>
<dbReference type="SUPFAM" id="SSF52091">
    <property type="entry name" value="SpoIIaa-like"/>
    <property type="match status" value="1"/>
</dbReference>
<dbReference type="InterPro" id="IPR002645">
    <property type="entry name" value="STAS_dom"/>
</dbReference>
<gene>
    <name evidence="2" type="ORF">B0I29_101247</name>
</gene>
<feature type="domain" description="STAS" evidence="1">
    <location>
        <begin position="7"/>
        <end position="118"/>
    </location>
</feature>
<dbReference type="RefSeq" id="WP_181557639.1">
    <property type="nucleotide sequence ID" value="NZ_JACHWI010000001.1"/>
</dbReference>
<dbReference type="AlphaFoldDB" id="A0A327ZJH5"/>
<reference evidence="2 3" key="1">
    <citation type="submission" date="2018-06" db="EMBL/GenBank/DDBJ databases">
        <title>Genomic Encyclopedia of Type Strains, Phase III (KMG-III): the genomes of soil and plant-associated and newly described type strains.</title>
        <authorList>
            <person name="Whitman W."/>
        </authorList>
    </citation>
    <scope>NUCLEOTIDE SEQUENCE [LARGE SCALE GENOMIC DNA]</scope>
    <source>
        <strain evidence="2 3">CGMCC 4.7090</strain>
    </source>
</reference>